<gene>
    <name evidence="4" type="ORF">H6X83_10930</name>
</gene>
<dbReference type="InterPro" id="IPR002068">
    <property type="entry name" value="A-crystallin/Hsp20_dom"/>
</dbReference>
<protein>
    <submittedName>
        <fullName evidence="4">Hsp20/alpha crystallin family protein</fullName>
    </submittedName>
</protein>
<dbReference type="AlphaFoldDB" id="A0A7G9WFI2"/>
<organism evidence="4 5">
    <name type="scientific">Caproicibacterium amylolyticum</name>
    <dbReference type="NCBI Taxonomy" id="2766537"/>
    <lineage>
        <taxon>Bacteria</taxon>
        <taxon>Bacillati</taxon>
        <taxon>Bacillota</taxon>
        <taxon>Clostridia</taxon>
        <taxon>Eubacteriales</taxon>
        <taxon>Oscillospiraceae</taxon>
        <taxon>Caproicibacterium</taxon>
    </lineage>
</organism>
<evidence type="ECO:0000256" key="1">
    <source>
        <dbReference type="PROSITE-ProRule" id="PRU00285"/>
    </source>
</evidence>
<dbReference type="InterPro" id="IPR008978">
    <property type="entry name" value="HSP20-like_chaperone"/>
</dbReference>
<accession>A0A7G9WFI2</accession>
<evidence type="ECO:0000313" key="5">
    <source>
        <dbReference type="Proteomes" id="UP000516046"/>
    </source>
</evidence>
<feature type="domain" description="SHSP" evidence="3">
    <location>
        <begin position="27"/>
        <end position="142"/>
    </location>
</feature>
<dbReference type="Proteomes" id="UP000516046">
    <property type="component" value="Chromosome"/>
</dbReference>
<dbReference type="KEGG" id="caml:H6X83_10930"/>
<reference evidence="4 5" key="1">
    <citation type="submission" date="2020-08" db="EMBL/GenBank/DDBJ databases">
        <authorList>
            <person name="Ren C."/>
            <person name="Gu Y."/>
            <person name="Xu Y."/>
        </authorList>
    </citation>
    <scope>NUCLEOTIDE SEQUENCE [LARGE SCALE GENOMIC DNA]</scope>
    <source>
        <strain evidence="4 5">LBM18003</strain>
    </source>
</reference>
<dbReference type="RefSeq" id="WP_212506514.1">
    <property type="nucleotide sequence ID" value="NZ_CP060696.1"/>
</dbReference>
<dbReference type="Pfam" id="PF00011">
    <property type="entry name" value="HSP20"/>
    <property type="match status" value="1"/>
</dbReference>
<evidence type="ECO:0000313" key="4">
    <source>
        <dbReference type="EMBL" id="QNO17444.1"/>
    </source>
</evidence>
<dbReference type="Gene3D" id="2.60.40.790">
    <property type="match status" value="1"/>
</dbReference>
<dbReference type="PANTHER" id="PTHR11527">
    <property type="entry name" value="HEAT-SHOCK PROTEIN 20 FAMILY MEMBER"/>
    <property type="match status" value="1"/>
</dbReference>
<proteinExistence type="inferred from homology"/>
<dbReference type="CDD" id="cd06471">
    <property type="entry name" value="ACD_LpsHSP_like"/>
    <property type="match status" value="1"/>
</dbReference>
<dbReference type="EMBL" id="CP060696">
    <property type="protein sequence ID" value="QNO17444.1"/>
    <property type="molecule type" value="Genomic_DNA"/>
</dbReference>
<evidence type="ECO:0000259" key="3">
    <source>
        <dbReference type="PROSITE" id="PS01031"/>
    </source>
</evidence>
<name>A0A7G9WFI2_9FIRM</name>
<evidence type="ECO:0000256" key="2">
    <source>
        <dbReference type="RuleBase" id="RU003616"/>
    </source>
</evidence>
<dbReference type="PROSITE" id="PS01031">
    <property type="entry name" value="SHSP"/>
    <property type="match status" value="1"/>
</dbReference>
<sequence length="142" mass="16473">MFDLIPFEHRNAGLFDFFNHFDDDFFNSTQNSFAPCRTDIRDEGNQYVLEAELPGFSKEEINVNVENDCMTLTAQHKEDSEQKDNAGNYIRRERRMNSLSRSFDISGINTEKITASFENGVLTMHMPKNEETKPLPKQITIQ</sequence>
<comment type="similarity">
    <text evidence="1 2">Belongs to the small heat shock protein (HSP20) family.</text>
</comment>
<keyword evidence="5" id="KW-1185">Reference proteome</keyword>
<dbReference type="InterPro" id="IPR031107">
    <property type="entry name" value="Small_HSP"/>
</dbReference>
<dbReference type="SUPFAM" id="SSF49764">
    <property type="entry name" value="HSP20-like chaperones"/>
    <property type="match status" value="1"/>
</dbReference>